<dbReference type="SUPFAM" id="SSF158446">
    <property type="entry name" value="IVS-encoded protein-like"/>
    <property type="match status" value="1"/>
</dbReference>
<name>A0A1F6NEX8_9BACT</name>
<dbReference type="InterPro" id="IPR012657">
    <property type="entry name" value="23S_rRNA-intervening_sequence"/>
</dbReference>
<accession>A0A1F6NEX8</accession>
<evidence type="ECO:0000313" key="2">
    <source>
        <dbReference type="Proteomes" id="UP000176300"/>
    </source>
</evidence>
<dbReference type="AlphaFoldDB" id="A0A1F6NEX8"/>
<dbReference type="PANTHER" id="PTHR38471">
    <property type="entry name" value="FOUR HELIX BUNDLE PROTEIN"/>
    <property type="match status" value="1"/>
</dbReference>
<evidence type="ECO:0008006" key="3">
    <source>
        <dbReference type="Google" id="ProtNLM"/>
    </source>
</evidence>
<comment type="caution">
    <text evidence="1">The sequence shown here is derived from an EMBL/GenBank/DDBJ whole genome shotgun (WGS) entry which is preliminary data.</text>
</comment>
<evidence type="ECO:0000313" key="1">
    <source>
        <dbReference type="EMBL" id="OGH82381.1"/>
    </source>
</evidence>
<gene>
    <name evidence="1" type="ORF">A2373_03035</name>
</gene>
<dbReference type="InterPro" id="IPR036583">
    <property type="entry name" value="23S_rRNA_IVS_sf"/>
</dbReference>
<proteinExistence type="predicted"/>
<dbReference type="NCBIfam" id="TIGR02436">
    <property type="entry name" value="four helix bundle protein"/>
    <property type="match status" value="1"/>
</dbReference>
<dbReference type="Gene3D" id="1.20.1440.60">
    <property type="entry name" value="23S rRNA-intervening sequence"/>
    <property type="match status" value="1"/>
</dbReference>
<organism evidence="1 2">
    <name type="scientific">Candidatus Magasanikbacteria bacterium RIFOXYB1_FULL_40_15</name>
    <dbReference type="NCBI Taxonomy" id="1798697"/>
    <lineage>
        <taxon>Bacteria</taxon>
        <taxon>Candidatus Magasanikiibacteriota</taxon>
    </lineage>
</organism>
<dbReference type="STRING" id="1798697.A2373_03035"/>
<protein>
    <recommendedName>
        <fullName evidence="3">Four helix bundle protein</fullName>
    </recommendedName>
</protein>
<dbReference type="Pfam" id="PF05635">
    <property type="entry name" value="23S_rRNA_IVP"/>
    <property type="match status" value="1"/>
</dbReference>
<dbReference type="PANTHER" id="PTHR38471:SF2">
    <property type="entry name" value="FOUR HELIX BUNDLE PROTEIN"/>
    <property type="match status" value="1"/>
</dbReference>
<reference evidence="1 2" key="1">
    <citation type="journal article" date="2016" name="Nat. Commun.">
        <title>Thousands of microbial genomes shed light on interconnected biogeochemical processes in an aquifer system.</title>
        <authorList>
            <person name="Anantharaman K."/>
            <person name="Brown C.T."/>
            <person name="Hug L.A."/>
            <person name="Sharon I."/>
            <person name="Castelle C.J."/>
            <person name="Probst A.J."/>
            <person name="Thomas B.C."/>
            <person name="Singh A."/>
            <person name="Wilkins M.J."/>
            <person name="Karaoz U."/>
            <person name="Brodie E.L."/>
            <person name="Williams K.H."/>
            <person name="Hubbard S.S."/>
            <person name="Banfield J.F."/>
        </authorList>
    </citation>
    <scope>NUCLEOTIDE SEQUENCE [LARGE SCALE GENOMIC DNA]</scope>
</reference>
<sequence length="124" mass="14545">MVKKYLALEDLTAYKIAFDLSDYVWSVVEKWDWFARKTIGSQFVTAVDSNAANIAEGFGRFHKKDKIKFYYYARGSVYESSFWCKKAFSRNLVSDQEFNYIINELRKLPKEINILIKLTNSLSV</sequence>
<dbReference type="Proteomes" id="UP000176300">
    <property type="component" value="Unassembled WGS sequence"/>
</dbReference>
<dbReference type="EMBL" id="MFQS01000042">
    <property type="protein sequence ID" value="OGH82381.1"/>
    <property type="molecule type" value="Genomic_DNA"/>
</dbReference>